<reference evidence="2" key="1">
    <citation type="submission" date="2021-06" db="EMBL/GenBank/DDBJ databases">
        <authorList>
            <person name="Kallberg Y."/>
            <person name="Tangrot J."/>
            <person name="Rosling A."/>
        </authorList>
    </citation>
    <scope>NUCLEOTIDE SEQUENCE</scope>
    <source>
        <strain evidence="2">BR232B</strain>
    </source>
</reference>
<feature type="region of interest" description="Disordered" evidence="1">
    <location>
        <begin position="1"/>
        <end position="41"/>
    </location>
</feature>
<dbReference type="AlphaFoldDB" id="A0A9N9H4E5"/>
<evidence type="ECO:0000256" key="1">
    <source>
        <dbReference type="SAM" id="MobiDB-lite"/>
    </source>
</evidence>
<dbReference type="Proteomes" id="UP000789739">
    <property type="component" value="Unassembled WGS sequence"/>
</dbReference>
<organism evidence="2 3">
    <name type="scientific">Paraglomus brasilianum</name>
    <dbReference type="NCBI Taxonomy" id="144538"/>
    <lineage>
        <taxon>Eukaryota</taxon>
        <taxon>Fungi</taxon>
        <taxon>Fungi incertae sedis</taxon>
        <taxon>Mucoromycota</taxon>
        <taxon>Glomeromycotina</taxon>
        <taxon>Glomeromycetes</taxon>
        <taxon>Paraglomerales</taxon>
        <taxon>Paraglomeraceae</taxon>
        <taxon>Paraglomus</taxon>
    </lineage>
</organism>
<evidence type="ECO:0000313" key="2">
    <source>
        <dbReference type="EMBL" id="CAG8646452.1"/>
    </source>
</evidence>
<gene>
    <name evidence="2" type="ORF">PBRASI_LOCUS10053</name>
</gene>
<dbReference type="OrthoDB" id="2448606at2759"/>
<evidence type="ECO:0000313" key="3">
    <source>
        <dbReference type="Proteomes" id="UP000789739"/>
    </source>
</evidence>
<name>A0A9N9H4E5_9GLOM</name>
<sequence length="446" mass="51179">ETVNGTGTISGGTFGVKSFASKKRDQEDYHEELQRKQARIDGENLQPIYNVQIPPPRVVTPPHPPRTPEHQIFSPSSIISPTTRSEKRVFLDDSVALDESGEDNPYMFHEKNISTLFTSYRLKAWQMARESGLSIETDYREILSLSHILLLQADNFSDLQIEHFSVTYYNFLYGGFGALDEDLGLKEAERSVERLFTKSFDNPIDQKRFERIRFIFLQLTKNIPVKPLKDHLSEGTLTANIISPVLRSFFHDASIHPAIWPNTASMSSKIRKLADLDPSRAKQPDMIGNVVNNNKSKYEIMFGEITGEGKNNNEKKNNLDLIRLGIFMKDALDLLIKKTGEDHMIFAWQTIVTIWTGYIMVLTTPGLYIMFDTGETELPKSFQTCGQFINGIDNLFTFTDKYENEVQRLRDYINKKKENGNVPVEIINRLRATLRTPQFKEIVKRK</sequence>
<keyword evidence="3" id="KW-1185">Reference proteome</keyword>
<proteinExistence type="predicted"/>
<dbReference type="EMBL" id="CAJVPI010002601">
    <property type="protein sequence ID" value="CAG8646452.1"/>
    <property type="molecule type" value="Genomic_DNA"/>
</dbReference>
<accession>A0A9N9H4E5</accession>
<protein>
    <submittedName>
        <fullName evidence="2">8360_t:CDS:1</fullName>
    </submittedName>
</protein>
<comment type="caution">
    <text evidence="2">The sequence shown here is derived from an EMBL/GenBank/DDBJ whole genome shotgun (WGS) entry which is preliminary data.</text>
</comment>
<feature type="non-terminal residue" evidence="2">
    <location>
        <position position="1"/>
    </location>
</feature>
<feature type="compositionally biased region" description="Basic and acidic residues" evidence="1">
    <location>
        <begin position="22"/>
        <end position="41"/>
    </location>
</feature>